<feature type="compositionally biased region" description="Basic and acidic residues" evidence="2">
    <location>
        <begin position="421"/>
        <end position="441"/>
    </location>
</feature>
<dbReference type="Gene3D" id="1.10.287.110">
    <property type="entry name" value="DnaJ domain"/>
    <property type="match status" value="1"/>
</dbReference>
<dbReference type="SUPFAM" id="SSF46565">
    <property type="entry name" value="Chaperone J-domain"/>
    <property type="match status" value="1"/>
</dbReference>
<dbReference type="SMART" id="SM00165">
    <property type="entry name" value="UBA"/>
    <property type="match status" value="1"/>
</dbReference>
<feature type="compositionally biased region" description="Polar residues" evidence="2">
    <location>
        <begin position="50"/>
        <end position="66"/>
    </location>
</feature>
<feature type="compositionally biased region" description="Basic and acidic residues" evidence="2">
    <location>
        <begin position="597"/>
        <end position="607"/>
    </location>
</feature>
<feature type="compositionally biased region" description="Basic and acidic residues" evidence="2">
    <location>
        <begin position="107"/>
        <end position="126"/>
    </location>
</feature>
<dbReference type="AlphaFoldDB" id="A0A067MIC0"/>
<feature type="region of interest" description="Disordered" evidence="2">
    <location>
        <begin position="1"/>
        <end position="378"/>
    </location>
</feature>
<evidence type="ECO:0000256" key="2">
    <source>
        <dbReference type="SAM" id="MobiDB-lite"/>
    </source>
</evidence>
<dbReference type="PROSITE" id="PS50030">
    <property type="entry name" value="UBA"/>
    <property type="match status" value="1"/>
</dbReference>
<feature type="compositionally biased region" description="Low complexity" evidence="2">
    <location>
        <begin position="457"/>
        <end position="469"/>
    </location>
</feature>
<dbReference type="SUPFAM" id="SSF48452">
    <property type="entry name" value="TPR-like"/>
    <property type="match status" value="1"/>
</dbReference>
<dbReference type="GO" id="GO:0072318">
    <property type="term" value="P:clathrin coat disassembly"/>
    <property type="evidence" value="ECO:0007669"/>
    <property type="project" value="TreeGrafter"/>
</dbReference>
<feature type="compositionally biased region" description="Low complexity" evidence="2">
    <location>
        <begin position="259"/>
        <end position="268"/>
    </location>
</feature>
<dbReference type="FunCoup" id="A0A067MIC0">
    <property type="interactions" value="73"/>
</dbReference>
<dbReference type="InParanoid" id="A0A067MIC0"/>
<dbReference type="InterPro" id="IPR011990">
    <property type="entry name" value="TPR-like_helical_dom_sf"/>
</dbReference>
<dbReference type="PANTHER" id="PTHR23172:SF19">
    <property type="entry name" value="J DOMAIN-CONTAINING PROTEIN"/>
    <property type="match status" value="1"/>
</dbReference>
<dbReference type="OrthoDB" id="1717591at2759"/>
<dbReference type="PANTHER" id="PTHR23172">
    <property type="entry name" value="AUXILIN/CYCLIN G-ASSOCIATED KINASE-RELATED"/>
    <property type="match status" value="1"/>
</dbReference>
<evidence type="ECO:0000256" key="1">
    <source>
        <dbReference type="PROSITE-ProRule" id="PRU00339"/>
    </source>
</evidence>
<dbReference type="GO" id="GO:0005737">
    <property type="term" value="C:cytoplasm"/>
    <property type="evidence" value="ECO:0007669"/>
    <property type="project" value="TreeGrafter"/>
</dbReference>
<organism evidence="4 5">
    <name type="scientific">Botryobasidium botryosum (strain FD-172 SS1)</name>
    <dbReference type="NCBI Taxonomy" id="930990"/>
    <lineage>
        <taxon>Eukaryota</taxon>
        <taxon>Fungi</taxon>
        <taxon>Dikarya</taxon>
        <taxon>Basidiomycota</taxon>
        <taxon>Agaricomycotina</taxon>
        <taxon>Agaricomycetes</taxon>
        <taxon>Cantharellales</taxon>
        <taxon>Botryobasidiaceae</taxon>
        <taxon>Botryobasidium</taxon>
    </lineage>
</organism>
<feature type="domain" description="UBA" evidence="3">
    <location>
        <begin position="375"/>
        <end position="417"/>
    </location>
</feature>
<feature type="compositionally biased region" description="Polar residues" evidence="2">
    <location>
        <begin position="217"/>
        <end position="235"/>
    </location>
</feature>
<dbReference type="PROSITE" id="PS50005">
    <property type="entry name" value="TPR"/>
    <property type="match status" value="1"/>
</dbReference>
<dbReference type="STRING" id="930990.A0A067MIC0"/>
<dbReference type="InterPro" id="IPR009060">
    <property type="entry name" value="UBA-like_sf"/>
</dbReference>
<dbReference type="Proteomes" id="UP000027195">
    <property type="component" value="Unassembled WGS sequence"/>
</dbReference>
<evidence type="ECO:0000313" key="4">
    <source>
        <dbReference type="EMBL" id="KDQ15523.1"/>
    </source>
</evidence>
<feature type="compositionally biased region" description="Polar residues" evidence="2">
    <location>
        <begin position="73"/>
        <end position="94"/>
    </location>
</feature>
<reference evidence="5" key="1">
    <citation type="journal article" date="2014" name="Proc. Natl. Acad. Sci. U.S.A.">
        <title>Extensive sampling of basidiomycete genomes demonstrates inadequacy of the white-rot/brown-rot paradigm for wood decay fungi.</title>
        <authorList>
            <person name="Riley R."/>
            <person name="Salamov A.A."/>
            <person name="Brown D.W."/>
            <person name="Nagy L.G."/>
            <person name="Floudas D."/>
            <person name="Held B.W."/>
            <person name="Levasseur A."/>
            <person name="Lombard V."/>
            <person name="Morin E."/>
            <person name="Otillar R."/>
            <person name="Lindquist E.A."/>
            <person name="Sun H."/>
            <person name="LaButti K.M."/>
            <person name="Schmutz J."/>
            <person name="Jabbour D."/>
            <person name="Luo H."/>
            <person name="Baker S.E."/>
            <person name="Pisabarro A.G."/>
            <person name="Walton J.D."/>
            <person name="Blanchette R.A."/>
            <person name="Henrissat B."/>
            <person name="Martin F."/>
            <person name="Cullen D."/>
            <person name="Hibbett D.S."/>
            <person name="Grigoriev I.V."/>
        </authorList>
    </citation>
    <scope>NUCLEOTIDE SEQUENCE [LARGE SCALE GENOMIC DNA]</scope>
    <source>
        <strain evidence="5">FD-172 SS1</strain>
    </source>
</reference>
<dbReference type="InterPro" id="IPR036869">
    <property type="entry name" value="J_dom_sf"/>
</dbReference>
<feature type="region of interest" description="Disordered" evidence="2">
    <location>
        <begin position="413"/>
        <end position="470"/>
    </location>
</feature>
<accession>A0A067MIC0</accession>
<feature type="compositionally biased region" description="Polar residues" evidence="2">
    <location>
        <begin position="169"/>
        <end position="180"/>
    </location>
</feature>
<dbReference type="SMART" id="SM00028">
    <property type="entry name" value="TPR"/>
    <property type="match status" value="3"/>
</dbReference>
<dbReference type="Gene3D" id="1.25.40.10">
    <property type="entry name" value="Tetratricopeptide repeat domain"/>
    <property type="match status" value="1"/>
</dbReference>
<feature type="compositionally biased region" description="Polar residues" evidence="2">
    <location>
        <begin position="8"/>
        <end position="37"/>
    </location>
</feature>
<dbReference type="HOGENOM" id="CLU_005723_1_1_1"/>
<feature type="repeat" description="TPR" evidence="1">
    <location>
        <begin position="632"/>
        <end position="665"/>
    </location>
</feature>
<feature type="region of interest" description="Disordered" evidence="2">
    <location>
        <begin position="786"/>
        <end position="813"/>
    </location>
</feature>
<feature type="region of interest" description="Disordered" evidence="2">
    <location>
        <begin position="507"/>
        <end position="625"/>
    </location>
</feature>
<sequence length="932" mass="99733">MADFADLWTSSTPSTQPTIGSKLNSNGNRTQQSSQQRPEYDSFSRLAATLPSSNRSITPAGTQPARSSPALGSASSTKPTTSSDAFSSLVSLGSGSKDHANLSLADRQARAEQERRSRMEQEREALKSQGDFWDTFESSTSRGNNSGGSSGTPSQGRGNTPSLGAGTFLVSTVMQPTSGATRHLTPASQKIDPDESWDPFEKFGLGTTVKESKKPPTISQQVNQGRSSAAGSTASKPLIDDPWDLDLLATPAAHPPSSTPNAASSASSDPFDLSIFENAPMAAPTPRSASFLPKREATPRMGTPGSFDFGDREVQDERLDGYASDDDILGALAKPMDANPSRASPSNVPAITSSPTADAERASRPSPKPQSRTVSPPPHIIGQIVEMGFSPQQARTALASTATGVDVQAALESLLQSSDAPRPEEDPERIEREREREEAAERRRRRRAGPSRESTRQAPAQPAPEAMAPILDTDKIIAQASEIGLSVFNRANAFWAQGKAQVQKAYEERRAASAASVGPTSGPPADGRPRWMQEEPPRRVSDGAARRTDEEQGETSNSAARPPPPTEPARRQGPKTGSLLSDDAPTYVSPGRRKAPVARERTSKRAPEVPSAPPPLRHRAHTSTSPEILARSTAHRTKGTEFFKLGRFAEAESSYTSAIDLLPSGHLGLVPLLNNRALSRIKTGDHSGAAQDATAVIEVIGVDYHPDREAPLPAEVAEINLGDALVKALSRRANAYEMAEKWDKARDDWEKLAGINCGPAGSRVRDEAVRGAGRCRKMVGVIAGTESAAAPHVAPKPKPRPKPAPRPAMPSVPSEALTKLRSANEAQEAEDQMRHNLKDVVDAKILAWKGGKEANLRALIASLDTVLWSELGWQKVGMGDLITPSQVKIRYTKAIAKLHPDKLNPNNTTLEQRMIANGVFGSLNEAWLAFKP</sequence>
<feature type="compositionally biased region" description="Basic and acidic residues" evidence="2">
    <location>
        <begin position="309"/>
        <end position="320"/>
    </location>
</feature>
<evidence type="ECO:0000313" key="5">
    <source>
        <dbReference type="Proteomes" id="UP000027195"/>
    </source>
</evidence>
<keyword evidence="5" id="KW-1185">Reference proteome</keyword>
<feature type="compositionally biased region" description="Polar residues" evidence="2">
    <location>
        <begin position="341"/>
        <end position="356"/>
    </location>
</feature>
<dbReference type="InterPro" id="IPR015940">
    <property type="entry name" value="UBA"/>
</dbReference>
<name>A0A067MIC0_BOTB1</name>
<proteinExistence type="predicted"/>
<gene>
    <name evidence="4" type="ORF">BOTBODRAFT_65563</name>
</gene>
<dbReference type="GO" id="GO:0072583">
    <property type="term" value="P:clathrin-dependent endocytosis"/>
    <property type="evidence" value="ECO:0007669"/>
    <property type="project" value="TreeGrafter"/>
</dbReference>
<dbReference type="SUPFAM" id="SSF46934">
    <property type="entry name" value="UBA-like"/>
    <property type="match status" value="1"/>
</dbReference>
<keyword evidence="1" id="KW-0802">TPR repeat</keyword>
<dbReference type="Gene3D" id="1.10.8.10">
    <property type="entry name" value="DNA helicase RuvA subunit, C-terminal domain"/>
    <property type="match status" value="1"/>
</dbReference>
<dbReference type="EMBL" id="KL198032">
    <property type="protein sequence ID" value="KDQ15523.1"/>
    <property type="molecule type" value="Genomic_DNA"/>
</dbReference>
<feature type="compositionally biased region" description="Basic and acidic residues" evidence="2">
    <location>
        <begin position="527"/>
        <end position="550"/>
    </location>
</feature>
<dbReference type="FunFam" id="1.10.287.110:FF:000002">
    <property type="entry name" value="putative tyrosine-protein phosphatase auxilin isoform X2"/>
    <property type="match status" value="1"/>
</dbReference>
<protein>
    <recommendedName>
        <fullName evidence="3">UBA domain-containing protein</fullName>
    </recommendedName>
</protein>
<dbReference type="InterPro" id="IPR019734">
    <property type="entry name" value="TPR_rpt"/>
</dbReference>
<evidence type="ECO:0000259" key="3">
    <source>
        <dbReference type="PROSITE" id="PS50030"/>
    </source>
</evidence>
<dbReference type="GO" id="GO:0031982">
    <property type="term" value="C:vesicle"/>
    <property type="evidence" value="ECO:0007669"/>
    <property type="project" value="TreeGrafter"/>
</dbReference>
<dbReference type="GO" id="GO:0030276">
    <property type="term" value="F:clathrin binding"/>
    <property type="evidence" value="ECO:0007669"/>
    <property type="project" value="TreeGrafter"/>
</dbReference>